<dbReference type="Proteomes" id="UP001141806">
    <property type="component" value="Unassembled WGS sequence"/>
</dbReference>
<sequence length="113" mass="12098">MLFTAGGSSPTEAGVSVVPQENEDDGLVGLTKGVAQVVMVFMAGVGLLDLRSSSNVETRTSLWTMVSKLVMRLMPSIAIDVYRGAMKNGASISVAGTMGSWLSMNVFWRRRLI</sequence>
<accession>A0A9Q0KJF4</accession>
<organism evidence="1 2">
    <name type="scientific">Protea cynaroides</name>
    <dbReference type="NCBI Taxonomy" id="273540"/>
    <lineage>
        <taxon>Eukaryota</taxon>
        <taxon>Viridiplantae</taxon>
        <taxon>Streptophyta</taxon>
        <taxon>Embryophyta</taxon>
        <taxon>Tracheophyta</taxon>
        <taxon>Spermatophyta</taxon>
        <taxon>Magnoliopsida</taxon>
        <taxon>Proteales</taxon>
        <taxon>Proteaceae</taxon>
        <taxon>Protea</taxon>
    </lineage>
</organism>
<proteinExistence type="predicted"/>
<evidence type="ECO:0000313" key="2">
    <source>
        <dbReference type="Proteomes" id="UP001141806"/>
    </source>
</evidence>
<comment type="caution">
    <text evidence="1">The sequence shown here is derived from an EMBL/GenBank/DDBJ whole genome shotgun (WGS) entry which is preliminary data.</text>
</comment>
<gene>
    <name evidence="1" type="ORF">NE237_004822</name>
</gene>
<keyword evidence="2" id="KW-1185">Reference proteome</keyword>
<dbReference type="EMBL" id="JAMYWD010000005">
    <property type="protein sequence ID" value="KAJ4971723.1"/>
    <property type="molecule type" value="Genomic_DNA"/>
</dbReference>
<protein>
    <submittedName>
        <fullName evidence="1">Uncharacterized protein</fullName>
    </submittedName>
</protein>
<name>A0A9Q0KJF4_9MAGN</name>
<reference evidence="1" key="1">
    <citation type="journal article" date="2023" name="Plant J.">
        <title>The genome of the king protea, Protea cynaroides.</title>
        <authorList>
            <person name="Chang J."/>
            <person name="Duong T.A."/>
            <person name="Schoeman C."/>
            <person name="Ma X."/>
            <person name="Roodt D."/>
            <person name="Barker N."/>
            <person name="Li Z."/>
            <person name="Van de Peer Y."/>
            <person name="Mizrachi E."/>
        </authorList>
    </citation>
    <scope>NUCLEOTIDE SEQUENCE</scope>
    <source>
        <tissue evidence="1">Young leaves</tissue>
    </source>
</reference>
<evidence type="ECO:0000313" key="1">
    <source>
        <dbReference type="EMBL" id="KAJ4971723.1"/>
    </source>
</evidence>
<dbReference type="AlphaFoldDB" id="A0A9Q0KJF4"/>